<protein>
    <submittedName>
        <fullName evidence="1">Uncharacterized protein</fullName>
    </submittedName>
</protein>
<gene>
    <name evidence="1" type="ORF">MLD38_002582</name>
</gene>
<dbReference type="Proteomes" id="UP001057402">
    <property type="component" value="Chromosome 2"/>
</dbReference>
<reference evidence="2" key="1">
    <citation type="journal article" date="2023" name="Front. Plant Sci.">
        <title>Chromosomal-level genome assembly of Melastoma candidum provides insights into trichome evolution.</title>
        <authorList>
            <person name="Zhong Y."/>
            <person name="Wu W."/>
            <person name="Sun C."/>
            <person name="Zou P."/>
            <person name="Liu Y."/>
            <person name="Dai S."/>
            <person name="Zhou R."/>
        </authorList>
    </citation>
    <scope>NUCLEOTIDE SEQUENCE [LARGE SCALE GENOMIC DNA]</scope>
</reference>
<accession>A0ACB9S137</accession>
<sequence length="161" mass="18108">MHVPSAEPPPPFMAAVDCRHCDKSEDYCMDCIPRHPVKTVPKTMPRTSSTGYRRTLELSKEKSLVPIVNSTRTESCAELPHKIKFRRERVCSGSLGNNMDIMNIKKEKYSLSPADTVKESKGKTDRQHQQSSLRLTFVSGQSQTKHPPRSLQLLPTKANSS</sequence>
<evidence type="ECO:0000313" key="1">
    <source>
        <dbReference type="EMBL" id="KAI4384422.1"/>
    </source>
</evidence>
<keyword evidence="2" id="KW-1185">Reference proteome</keyword>
<organism evidence="1 2">
    <name type="scientific">Melastoma candidum</name>
    <dbReference type="NCBI Taxonomy" id="119954"/>
    <lineage>
        <taxon>Eukaryota</taxon>
        <taxon>Viridiplantae</taxon>
        <taxon>Streptophyta</taxon>
        <taxon>Embryophyta</taxon>
        <taxon>Tracheophyta</taxon>
        <taxon>Spermatophyta</taxon>
        <taxon>Magnoliopsida</taxon>
        <taxon>eudicotyledons</taxon>
        <taxon>Gunneridae</taxon>
        <taxon>Pentapetalae</taxon>
        <taxon>rosids</taxon>
        <taxon>malvids</taxon>
        <taxon>Myrtales</taxon>
        <taxon>Melastomataceae</taxon>
        <taxon>Melastomatoideae</taxon>
        <taxon>Melastomateae</taxon>
        <taxon>Melastoma</taxon>
    </lineage>
</organism>
<proteinExistence type="predicted"/>
<evidence type="ECO:0000313" key="2">
    <source>
        <dbReference type="Proteomes" id="UP001057402"/>
    </source>
</evidence>
<dbReference type="EMBL" id="CM042881">
    <property type="protein sequence ID" value="KAI4384422.1"/>
    <property type="molecule type" value="Genomic_DNA"/>
</dbReference>
<name>A0ACB9S137_9MYRT</name>
<comment type="caution">
    <text evidence="1">The sequence shown here is derived from an EMBL/GenBank/DDBJ whole genome shotgun (WGS) entry which is preliminary data.</text>
</comment>